<feature type="transmembrane region" description="Helical" evidence="8">
    <location>
        <begin position="223"/>
        <end position="245"/>
    </location>
</feature>
<feature type="transmembrane region" description="Helical" evidence="8">
    <location>
        <begin position="466"/>
        <end position="488"/>
    </location>
</feature>
<evidence type="ECO:0000256" key="3">
    <source>
        <dbReference type="ARBA" id="ARBA00022448"/>
    </source>
</evidence>
<dbReference type="AlphaFoldDB" id="A0AAE3ZII0"/>
<evidence type="ECO:0000313" key="10">
    <source>
        <dbReference type="Proteomes" id="UP001180845"/>
    </source>
</evidence>
<dbReference type="Proteomes" id="UP001180845">
    <property type="component" value="Unassembled WGS sequence"/>
</dbReference>
<comment type="similarity">
    <text evidence="2">Belongs to the BCCT transporter (TC 2.A.15) family.</text>
</comment>
<name>A0AAE3ZII0_9ACTN</name>
<sequence length="545" mass="58740">MALRERQSQGRVSRFFAAYSIDTTVFGWSFGIIVVFCIVGALMPRTVGNLANTGLNWVVRNLGWLFVLASVGFVVFTIYLAVSRYGRIPLSQDGEPPQFSTVSWVAMMFSAGMGIGLIFFGVYEPVAHLANPAPWLNVQPGSQQAARLGMAYSFFHWGLHPWAIYATVALALAYSTYRKGRGNLISSPFQSLLGKKRIEEDGWGKPIDIWAIVATKFGGATSLGLGSLQIAAGIYLFTGIGGGFGQQDGQGTLIALLVIAVLIFFAVLSAVSGVSRGIKWLSNTNMVIAALLVLFVLFAGPTVFLLNLGPSALGAYVFNFIPWSLRTPAFGGVGWLSDWTIFYWAWWISWTPFVSTFIARISKGRTIREFVLGVLIVPTLVSALWFTILGGAGLNLQLTGRANIAGAGSTSEAAAFFTALQQYPGFFATGIVVMFLVAIFWVSGADASAVVLGILSSRGTTEPNKWLIAAWAVMSAAVAAVLLLVGGLQALQTFTILVAAPFVLIIIGLCWSLYSDLRHDPLRRARAGPVGHQRRRTVVPSEPED</sequence>
<feature type="transmembrane region" description="Helical" evidence="8">
    <location>
        <begin position="102"/>
        <end position="123"/>
    </location>
</feature>
<dbReference type="EMBL" id="JAVDXW010000001">
    <property type="protein sequence ID" value="MDR7304280.1"/>
    <property type="molecule type" value="Genomic_DNA"/>
</dbReference>
<feature type="transmembrane region" description="Helical" evidence="8">
    <location>
        <begin position="426"/>
        <end position="454"/>
    </location>
</feature>
<evidence type="ECO:0000256" key="5">
    <source>
        <dbReference type="ARBA" id="ARBA00022692"/>
    </source>
</evidence>
<dbReference type="PANTHER" id="PTHR30047:SF7">
    <property type="entry name" value="HIGH-AFFINITY CHOLINE TRANSPORT PROTEIN"/>
    <property type="match status" value="1"/>
</dbReference>
<dbReference type="NCBIfam" id="TIGR00842">
    <property type="entry name" value="bcct"/>
    <property type="match status" value="1"/>
</dbReference>
<reference evidence="9" key="1">
    <citation type="submission" date="2023-07" db="EMBL/GenBank/DDBJ databases">
        <title>Sequencing the genomes of 1000 actinobacteria strains.</title>
        <authorList>
            <person name="Klenk H.-P."/>
        </authorList>
    </citation>
    <scope>NUCLEOTIDE SEQUENCE</scope>
    <source>
        <strain evidence="9">DSM 45977</strain>
    </source>
</reference>
<dbReference type="RefSeq" id="WP_310277778.1">
    <property type="nucleotide sequence ID" value="NZ_JAVDXW010000001.1"/>
</dbReference>
<gene>
    <name evidence="9" type="ORF">JOF55_004461</name>
</gene>
<keyword evidence="7 8" id="KW-0472">Membrane</keyword>
<dbReference type="PANTHER" id="PTHR30047">
    <property type="entry name" value="HIGH-AFFINITY CHOLINE TRANSPORT PROTEIN-RELATED"/>
    <property type="match status" value="1"/>
</dbReference>
<dbReference type="Pfam" id="PF02028">
    <property type="entry name" value="BCCT"/>
    <property type="match status" value="1"/>
</dbReference>
<protein>
    <submittedName>
        <fullName evidence="9">Choline/carnitine/betaine transport</fullName>
    </submittedName>
</protein>
<keyword evidence="10" id="KW-1185">Reference proteome</keyword>
<evidence type="ECO:0000256" key="8">
    <source>
        <dbReference type="SAM" id="Phobius"/>
    </source>
</evidence>
<keyword evidence="5 8" id="KW-0812">Transmembrane</keyword>
<evidence type="ECO:0000256" key="2">
    <source>
        <dbReference type="ARBA" id="ARBA00005658"/>
    </source>
</evidence>
<dbReference type="GO" id="GO:0005886">
    <property type="term" value="C:plasma membrane"/>
    <property type="evidence" value="ECO:0007669"/>
    <property type="project" value="UniProtKB-SubCell"/>
</dbReference>
<feature type="transmembrane region" description="Helical" evidence="8">
    <location>
        <begin position="21"/>
        <end position="42"/>
    </location>
</feature>
<dbReference type="InterPro" id="IPR000060">
    <property type="entry name" value="BCCT_transptr"/>
</dbReference>
<keyword evidence="4" id="KW-1003">Cell membrane</keyword>
<evidence type="ECO:0000256" key="7">
    <source>
        <dbReference type="ARBA" id="ARBA00023136"/>
    </source>
</evidence>
<keyword evidence="3" id="KW-0813">Transport</keyword>
<dbReference type="InterPro" id="IPR018093">
    <property type="entry name" value="BCCT_CS"/>
</dbReference>
<feature type="transmembrane region" description="Helical" evidence="8">
    <location>
        <begin position="62"/>
        <end position="82"/>
    </location>
</feature>
<dbReference type="GO" id="GO:0022857">
    <property type="term" value="F:transmembrane transporter activity"/>
    <property type="evidence" value="ECO:0007669"/>
    <property type="project" value="InterPro"/>
</dbReference>
<feature type="transmembrane region" description="Helical" evidence="8">
    <location>
        <begin position="494"/>
        <end position="514"/>
    </location>
</feature>
<feature type="transmembrane region" description="Helical" evidence="8">
    <location>
        <begin position="286"/>
        <end position="306"/>
    </location>
</feature>
<comment type="subcellular location">
    <subcellularLocation>
        <location evidence="1">Cell membrane</location>
        <topology evidence="1">Multi-pass membrane protein</topology>
    </subcellularLocation>
</comment>
<feature type="transmembrane region" description="Helical" evidence="8">
    <location>
        <begin position="159"/>
        <end position="177"/>
    </location>
</feature>
<keyword evidence="6 8" id="KW-1133">Transmembrane helix</keyword>
<evidence type="ECO:0000256" key="4">
    <source>
        <dbReference type="ARBA" id="ARBA00022475"/>
    </source>
</evidence>
<organism evidence="9 10">
    <name type="scientific">Haloactinomyces albus</name>
    <dbReference type="NCBI Taxonomy" id="1352928"/>
    <lineage>
        <taxon>Bacteria</taxon>
        <taxon>Bacillati</taxon>
        <taxon>Actinomycetota</taxon>
        <taxon>Actinomycetes</taxon>
        <taxon>Actinopolysporales</taxon>
        <taxon>Actinopolysporaceae</taxon>
        <taxon>Haloactinomyces</taxon>
    </lineage>
</organism>
<feature type="transmembrane region" description="Helical" evidence="8">
    <location>
        <begin position="370"/>
        <end position="388"/>
    </location>
</feature>
<dbReference type="PROSITE" id="PS01303">
    <property type="entry name" value="BCCT"/>
    <property type="match status" value="1"/>
</dbReference>
<feature type="transmembrane region" description="Helical" evidence="8">
    <location>
        <begin position="341"/>
        <end position="358"/>
    </location>
</feature>
<comment type="caution">
    <text evidence="9">The sequence shown here is derived from an EMBL/GenBank/DDBJ whole genome shotgun (WGS) entry which is preliminary data.</text>
</comment>
<evidence type="ECO:0000256" key="1">
    <source>
        <dbReference type="ARBA" id="ARBA00004651"/>
    </source>
</evidence>
<feature type="transmembrane region" description="Helical" evidence="8">
    <location>
        <begin position="251"/>
        <end position="274"/>
    </location>
</feature>
<accession>A0AAE3ZII0</accession>
<evidence type="ECO:0000313" key="9">
    <source>
        <dbReference type="EMBL" id="MDR7304280.1"/>
    </source>
</evidence>
<evidence type="ECO:0000256" key="6">
    <source>
        <dbReference type="ARBA" id="ARBA00022989"/>
    </source>
</evidence>
<proteinExistence type="inferred from homology"/>